<evidence type="ECO:0000313" key="2">
    <source>
        <dbReference type="Proteomes" id="UP001230649"/>
    </source>
</evidence>
<comment type="caution">
    <text evidence="1">The sequence shown here is derived from an EMBL/GenBank/DDBJ whole genome shotgun (WGS) entry which is preliminary data.</text>
</comment>
<dbReference type="Proteomes" id="UP001230649">
    <property type="component" value="Unassembled WGS sequence"/>
</dbReference>
<keyword evidence="2" id="KW-1185">Reference proteome</keyword>
<dbReference type="EMBL" id="JASBWS010000075">
    <property type="protein sequence ID" value="KAJ9100363.1"/>
    <property type="molecule type" value="Genomic_DNA"/>
</dbReference>
<sequence length="211" mass="24021">MSPDAEVGIFHCSVGIETSTWTDPNNRRNQCRQRIMRFETPNPICIPVDIAVVDTEVQAIEKHVTSTYCDRLVEKSIAFFQALDVKDDIEKTVYSVGERWRSPAGGTSPALKLLEQREENKVDRKRKLLDDRSTRVAGQLNGLFQDLWTFAYQAYGKPLGTTEVRQFLDNQLSSFASDITEFSEDAETAEEELAALSQQLGKWHTWESLRS</sequence>
<evidence type="ECO:0000313" key="1">
    <source>
        <dbReference type="EMBL" id="KAJ9100363.1"/>
    </source>
</evidence>
<proteinExistence type="predicted"/>
<gene>
    <name evidence="1" type="ORF">QFC20_005429</name>
</gene>
<accession>A0ACC2VMH4</accession>
<organism evidence="1 2">
    <name type="scientific">Naganishia adeliensis</name>
    <dbReference type="NCBI Taxonomy" id="92952"/>
    <lineage>
        <taxon>Eukaryota</taxon>
        <taxon>Fungi</taxon>
        <taxon>Dikarya</taxon>
        <taxon>Basidiomycota</taxon>
        <taxon>Agaricomycotina</taxon>
        <taxon>Tremellomycetes</taxon>
        <taxon>Filobasidiales</taxon>
        <taxon>Filobasidiaceae</taxon>
        <taxon>Naganishia</taxon>
    </lineage>
</organism>
<name>A0ACC2VMH4_9TREE</name>
<reference evidence="1" key="1">
    <citation type="submission" date="2023-04" db="EMBL/GenBank/DDBJ databases">
        <title>Draft Genome sequencing of Naganishia species isolated from polar environments using Oxford Nanopore Technology.</title>
        <authorList>
            <person name="Leo P."/>
            <person name="Venkateswaran K."/>
        </authorList>
    </citation>
    <scope>NUCLEOTIDE SEQUENCE</scope>
    <source>
        <strain evidence="1">MNA-CCFEE 5262</strain>
    </source>
</reference>
<protein>
    <submittedName>
        <fullName evidence="1">Uncharacterized protein</fullName>
    </submittedName>
</protein>